<feature type="transmembrane region" description="Helical" evidence="1">
    <location>
        <begin position="388"/>
        <end position="406"/>
    </location>
</feature>
<feature type="transmembrane region" description="Helical" evidence="1">
    <location>
        <begin position="58"/>
        <end position="79"/>
    </location>
</feature>
<comment type="caution">
    <text evidence="3">The sequence shown here is derived from an EMBL/GenBank/DDBJ whole genome shotgun (WGS) entry which is preliminary data.</text>
</comment>
<dbReference type="Proteomes" id="UP000530571">
    <property type="component" value="Unassembled WGS sequence"/>
</dbReference>
<feature type="domain" description="DUF112" evidence="2">
    <location>
        <begin position="17"/>
        <end position="437"/>
    </location>
</feature>
<dbReference type="AlphaFoldDB" id="A0A7W6KH11"/>
<keyword evidence="1" id="KW-0472">Membrane</keyword>
<dbReference type="PANTHER" id="PTHR35342:SF5">
    <property type="entry name" value="TRICARBOXYLIC TRANSPORT PROTEIN"/>
    <property type="match status" value="1"/>
</dbReference>
<proteinExistence type="predicted"/>
<evidence type="ECO:0000256" key="1">
    <source>
        <dbReference type="SAM" id="Phobius"/>
    </source>
</evidence>
<accession>A0A7W6KH11</accession>
<sequence length="498" mass="52028">MDLIISAAAQISTPLTLLAIVAGTIVGVIVGVLPGLGSVIGLTMVLPFTFSMSQIPAIALMLGVYCGSVYGGSITAIVLNTPGTPQSAATALEGFPMARRGEADLAIGWVTTASTFGGLFSVLVFVIAGPSLAAFSLQFTPIEYFALGLFAMTCIAGVSSGNLVKGLVAGALGLLLATVGNDPVTGDLRFTFDSFQLSAGIGLIPVIVGLFAFSEMFLRVLQLDRPGPEASEMRVGFRMPPWSAWRARLGMLLRGSLIGSFVGALPGTGAATSAFIAYSEARRASKRKDNFGYGEPDGLVACESANNAVTGSALVPTLALGIPGDPVTAVMLGALVIQGIAPGPQLFANHLDLIYAIFLCLIVVNIVMFLTGALGASLFTRVLRIPEPILIGLILIIATVGAYGVNGNVFDVWVALAAGVAGVVLRYFRFPVAPIVIGMVLEPTIEMSLRQGLILTHGNFWGFFERPIAAILFAITAMTLCWPLVRMGIAQLRKPRRH</sequence>
<dbReference type="Pfam" id="PF01970">
    <property type="entry name" value="TctA"/>
    <property type="match status" value="1"/>
</dbReference>
<feature type="transmembrane region" description="Helical" evidence="1">
    <location>
        <begin position="468"/>
        <end position="489"/>
    </location>
</feature>
<keyword evidence="1" id="KW-1133">Transmembrane helix</keyword>
<feature type="transmembrane region" description="Helical" evidence="1">
    <location>
        <begin position="256"/>
        <end position="278"/>
    </location>
</feature>
<evidence type="ECO:0000313" key="4">
    <source>
        <dbReference type="Proteomes" id="UP000530571"/>
    </source>
</evidence>
<dbReference type="PANTHER" id="PTHR35342">
    <property type="entry name" value="TRICARBOXYLIC TRANSPORT PROTEIN"/>
    <property type="match status" value="1"/>
</dbReference>
<dbReference type="InterPro" id="IPR002823">
    <property type="entry name" value="DUF112_TM"/>
</dbReference>
<dbReference type="RefSeq" id="WP_183482827.1">
    <property type="nucleotide sequence ID" value="NZ_JACIDZ010000002.1"/>
</dbReference>
<feature type="transmembrane region" description="Helical" evidence="1">
    <location>
        <begin position="20"/>
        <end position="46"/>
    </location>
</feature>
<feature type="transmembrane region" description="Helical" evidence="1">
    <location>
        <begin position="106"/>
        <end position="132"/>
    </location>
</feature>
<evidence type="ECO:0000259" key="2">
    <source>
        <dbReference type="Pfam" id="PF01970"/>
    </source>
</evidence>
<organism evidence="3 4">
    <name type="scientific">Martelella radicis</name>
    <dbReference type="NCBI Taxonomy" id="1397476"/>
    <lineage>
        <taxon>Bacteria</taxon>
        <taxon>Pseudomonadati</taxon>
        <taxon>Pseudomonadota</taxon>
        <taxon>Alphaproteobacteria</taxon>
        <taxon>Hyphomicrobiales</taxon>
        <taxon>Aurantimonadaceae</taxon>
        <taxon>Martelella</taxon>
    </lineage>
</organism>
<reference evidence="3 4" key="1">
    <citation type="submission" date="2020-08" db="EMBL/GenBank/DDBJ databases">
        <title>Genomic Encyclopedia of Type Strains, Phase IV (KMG-IV): sequencing the most valuable type-strain genomes for metagenomic binning, comparative biology and taxonomic classification.</title>
        <authorList>
            <person name="Goeker M."/>
        </authorList>
    </citation>
    <scope>NUCLEOTIDE SEQUENCE [LARGE SCALE GENOMIC DNA]</scope>
    <source>
        <strain evidence="3 4">DSM 28101</strain>
    </source>
</reference>
<feature type="transmembrane region" description="Helical" evidence="1">
    <location>
        <begin position="353"/>
        <end position="376"/>
    </location>
</feature>
<evidence type="ECO:0000313" key="3">
    <source>
        <dbReference type="EMBL" id="MBB4120900.1"/>
    </source>
</evidence>
<protein>
    <submittedName>
        <fullName evidence="3">Putative tricarboxylic transport membrane protein</fullName>
    </submittedName>
</protein>
<gene>
    <name evidence="3" type="ORF">GGR30_000811</name>
</gene>
<keyword evidence="1" id="KW-0812">Transmembrane</keyword>
<name>A0A7W6KH11_9HYPH</name>
<feature type="transmembrane region" description="Helical" evidence="1">
    <location>
        <begin position="412"/>
        <end position="428"/>
    </location>
</feature>
<dbReference type="EMBL" id="JACIDZ010000002">
    <property type="protein sequence ID" value="MBB4120900.1"/>
    <property type="molecule type" value="Genomic_DNA"/>
</dbReference>
<feature type="transmembrane region" description="Helical" evidence="1">
    <location>
        <begin position="144"/>
        <end position="177"/>
    </location>
</feature>
<keyword evidence="4" id="KW-1185">Reference proteome</keyword>
<feature type="transmembrane region" description="Helical" evidence="1">
    <location>
        <begin position="197"/>
        <end position="218"/>
    </location>
</feature>